<keyword evidence="5" id="KW-0963">Cytoplasm</keyword>
<keyword evidence="1 5" id="KW-0032">Aminotransferase</keyword>
<dbReference type="Pfam" id="PF00202">
    <property type="entry name" value="Aminotran_3"/>
    <property type="match status" value="1"/>
</dbReference>
<comment type="catalytic activity">
    <reaction evidence="5">
        <text>N(2)-acetyl-L-ornithine + 2-oxoglutarate = N-acetyl-L-glutamate 5-semialdehyde + L-glutamate</text>
        <dbReference type="Rhea" id="RHEA:18049"/>
        <dbReference type="ChEBI" id="CHEBI:16810"/>
        <dbReference type="ChEBI" id="CHEBI:29123"/>
        <dbReference type="ChEBI" id="CHEBI:29985"/>
        <dbReference type="ChEBI" id="CHEBI:57805"/>
        <dbReference type="EC" id="2.6.1.11"/>
    </reaction>
</comment>
<dbReference type="GO" id="GO:0005737">
    <property type="term" value="C:cytoplasm"/>
    <property type="evidence" value="ECO:0007669"/>
    <property type="project" value="UniProtKB-SubCell"/>
</dbReference>
<name>A0A517MSV6_9BACT</name>
<dbReference type="GO" id="GO:0006526">
    <property type="term" value="P:L-arginine biosynthetic process"/>
    <property type="evidence" value="ECO:0007669"/>
    <property type="project" value="UniProtKB-UniRule"/>
</dbReference>
<keyword evidence="7" id="KW-1185">Reference proteome</keyword>
<dbReference type="NCBIfam" id="TIGR00707">
    <property type="entry name" value="argD"/>
    <property type="match status" value="1"/>
</dbReference>
<dbReference type="InterPro" id="IPR005814">
    <property type="entry name" value="Aminotrans_3"/>
</dbReference>
<sequence>MTATATAKMSEQTASLFSNYVIPNYTRFPVAITRGEGSYVWDDQGNRYLDFFPGWGCNLLGHCPPRVVEAVQKQASELIHVPNTWHTESQGQWAKLLSEHSFGGQAFFCNSGAEANEAAIKLARLHTAPERYKILTFEGGFHGRTFGAVSATAQPKYHEGIGPMAPGFVYAPFGDLEATAAKIDDETAAILVEPIQGEGGIRLPPEGFLQGLRDLADKHGLLLMFDEVQAGCGRTGEWFAYQNFGVTPDVMTLAKSLCGGVTGGAMLTTREIAPSLRPGMHAATFGGNPLAAAAGIATLETIEQDGLLERAKALSKRFQDRLSPLVDELPHVSELRICGLMIGLELAVDATSVVQQCMDRQLLINVTQGNVVRLLPAMTLSDEQVDEGCAILADVLRAFEVN</sequence>
<dbReference type="FunFam" id="3.40.640.10:FF:000004">
    <property type="entry name" value="Acetylornithine aminotransferase"/>
    <property type="match status" value="1"/>
</dbReference>
<comment type="caution">
    <text evidence="5">Lacks conserved residue(s) required for the propagation of feature annotation.</text>
</comment>
<dbReference type="InterPro" id="IPR015422">
    <property type="entry name" value="PyrdxlP-dep_Trfase_small"/>
</dbReference>
<dbReference type="Gene3D" id="3.40.640.10">
    <property type="entry name" value="Type I PLP-dependent aspartate aminotransferase-like (Major domain)"/>
    <property type="match status" value="1"/>
</dbReference>
<dbReference type="EC" id="2.6.1.11" evidence="5"/>
<comment type="pathway">
    <text evidence="5">Amino-acid biosynthesis; L-arginine biosynthesis; N(2)-acetyl-L-ornithine from L-glutamate: step 4/4.</text>
</comment>
<dbReference type="InterPro" id="IPR004636">
    <property type="entry name" value="AcOrn/SuccOrn_fam"/>
</dbReference>
<comment type="subunit">
    <text evidence="5">Homodimer.</text>
</comment>
<evidence type="ECO:0000256" key="5">
    <source>
        <dbReference type="HAMAP-Rule" id="MF_01107"/>
    </source>
</evidence>
<keyword evidence="2 5" id="KW-0028">Amino-acid biosynthesis</keyword>
<dbReference type="GO" id="GO:0003992">
    <property type="term" value="F:N2-acetyl-L-ornithine:2-oxoglutarate 5-aminotransferase activity"/>
    <property type="evidence" value="ECO:0007669"/>
    <property type="project" value="UniProtKB-UniRule"/>
</dbReference>
<dbReference type="RefSeq" id="WP_145058785.1">
    <property type="nucleotide sequence ID" value="NZ_CP036263.1"/>
</dbReference>
<accession>A0A517MSV6</accession>
<dbReference type="Proteomes" id="UP000319852">
    <property type="component" value="Chromosome"/>
</dbReference>
<proteinExistence type="inferred from homology"/>
<evidence type="ECO:0000256" key="4">
    <source>
        <dbReference type="ARBA" id="ARBA00022898"/>
    </source>
</evidence>
<feature type="binding site" evidence="5">
    <location>
        <position position="141"/>
    </location>
    <ligand>
        <name>pyridoxal 5'-phosphate</name>
        <dbReference type="ChEBI" id="CHEBI:597326"/>
    </ligand>
</feature>
<dbReference type="SUPFAM" id="SSF53383">
    <property type="entry name" value="PLP-dependent transferases"/>
    <property type="match status" value="1"/>
</dbReference>
<dbReference type="NCBIfam" id="NF002325">
    <property type="entry name" value="PRK01278.1"/>
    <property type="match status" value="1"/>
</dbReference>
<gene>
    <name evidence="5 6" type="primary">argD</name>
    <name evidence="6" type="ORF">HG15A2_12460</name>
</gene>
<dbReference type="OrthoDB" id="9816013at2"/>
<dbReference type="PIRSF" id="PIRSF000521">
    <property type="entry name" value="Transaminase_4ab_Lys_Orn"/>
    <property type="match status" value="1"/>
</dbReference>
<dbReference type="PANTHER" id="PTHR11986:SF79">
    <property type="entry name" value="ACETYLORNITHINE AMINOTRANSFERASE, MITOCHONDRIAL"/>
    <property type="match status" value="1"/>
</dbReference>
<comment type="cofactor">
    <cofactor evidence="5">
        <name>pyridoxal 5'-phosphate</name>
        <dbReference type="ChEBI" id="CHEBI:597326"/>
    </cofactor>
    <text evidence="5">Binds 1 pyridoxal phosphate per subunit.</text>
</comment>
<evidence type="ECO:0000256" key="3">
    <source>
        <dbReference type="ARBA" id="ARBA00022679"/>
    </source>
</evidence>
<dbReference type="CDD" id="cd00610">
    <property type="entry name" value="OAT_like"/>
    <property type="match status" value="1"/>
</dbReference>
<organism evidence="6 7">
    <name type="scientific">Adhaeretor mobilis</name>
    <dbReference type="NCBI Taxonomy" id="1930276"/>
    <lineage>
        <taxon>Bacteria</taxon>
        <taxon>Pseudomonadati</taxon>
        <taxon>Planctomycetota</taxon>
        <taxon>Planctomycetia</taxon>
        <taxon>Pirellulales</taxon>
        <taxon>Lacipirellulaceae</taxon>
        <taxon>Adhaeretor</taxon>
    </lineage>
</organism>
<dbReference type="UniPathway" id="UPA00068">
    <property type="reaction ID" value="UER00109"/>
</dbReference>
<dbReference type="InterPro" id="IPR015421">
    <property type="entry name" value="PyrdxlP-dep_Trfase_major"/>
</dbReference>
<dbReference type="Gene3D" id="3.90.1150.10">
    <property type="entry name" value="Aspartate Aminotransferase, domain 1"/>
    <property type="match status" value="1"/>
</dbReference>
<dbReference type="PROSITE" id="PS00600">
    <property type="entry name" value="AA_TRANSFER_CLASS_3"/>
    <property type="match status" value="1"/>
</dbReference>
<dbReference type="InterPro" id="IPR049704">
    <property type="entry name" value="Aminotrans_3_PPA_site"/>
</dbReference>
<protein>
    <recommendedName>
        <fullName evidence="5">Acetylornithine aminotransferase</fullName>
        <shortName evidence="5">ACOAT</shortName>
        <ecNumber evidence="5">2.6.1.11</ecNumber>
    </recommendedName>
</protein>
<keyword evidence="3 5" id="KW-0808">Transferase</keyword>
<evidence type="ECO:0000313" key="7">
    <source>
        <dbReference type="Proteomes" id="UP000319852"/>
    </source>
</evidence>
<dbReference type="GO" id="GO:0042802">
    <property type="term" value="F:identical protein binding"/>
    <property type="evidence" value="ECO:0007669"/>
    <property type="project" value="TreeGrafter"/>
</dbReference>
<comment type="subcellular location">
    <subcellularLocation>
        <location evidence="5">Cytoplasm</location>
    </subcellularLocation>
</comment>
<comment type="similarity">
    <text evidence="5">Belongs to the class-III pyridoxal-phosphate-dependent aminotransferase family. ArgD subfamily.</text>
</comment>
<feature type="binding site" evidence="5">
    <location>
        <position position="144"/>
    </location>
    <ligand>
        <name>N(2)-acetyl-L-ornithine</name>
        <dbReference type="ChEBI" id="CHEBI:57805"/>
    </ligand>
</feature>
<dbReference type="PANTHER" id="PTHR11986">
    <property type="entry name" value="AMINOTRANSFERASE CLASS III"/>
    <property type="match status" value="1"/>
</dbReference>
<reference evidence="6 7" key="1">
    <citation type="submission" date="2019-02" db="EMBL/GenBank/DDBJ databases">
        <title>Deep-cultivation of Planctomycetes and their phenomic and genomic characterization uncovers novel biology.</title>
        <authorList>
            <person name="Wiegand S."/>
            <person name="Jogler M."/>
            <person name="Boedeker C."/>
            <person name="Pinto D."/>
            <person name="Vollmers J."/>
            <person name="Rivas-Marin E."/>
            <person name="Kohn T."/>
            <person name="Peeters S.H."/>
            <person name="Heuer A."/>
            <person name="Rast P."/>
            <person name="Oberbeckmann S."/>
            <person name="Bunk B."/>
            <person name="Jeske O."/>
            <person name="Meyerdierks A."/>
            <person name="Storesund J.E."/>
            <person name="Kallscheuer N."/>
            <person name="Luecker S."/>
            <person name="Lage O.M."/>
            <person name="Pohl T."/>
            <person name="Merkel B.J."/>
            <person name="Hornburger P."/>
            <person name="Mueller R.-W."/>
            <person name="Bruemmer F."/>
            <person name="Labrenz M."/>
            <person name="Spormann A.M."/>
            <person name="Op den Camp H."/>
            <person name="Overmann J."/>
            <person name="Amann R."/>
            <person name="Jetten M.S.M."/>
            <person name="Mascher T."/>
            <person name="Medema M.H."/>
            <person name="Devos D.P."/>
            <person name="Kaster A.-K."/>
            <person name="Ovreas L."/>
            <person name="Rohde M."/>
            <person name="Galperin M.Y."/>
            <person name="Jogler C."/>
        </authorList>
    </citation>
    <scope>NUCLEOTIDE SEQUENCE [LARGE SCALE GENOMIC DNA]</scope>
    <source>
        <strain evidence="6 7">HG15A2</strain>
    </source>
</reference>
<dbReference type="HAMAP" id="MF_01107">
    <property type="entry name" value="ArgD_aminotrans_3"/>
    <property type="match status" value="1"/>
</dbReference>
<dbReference type="KEGG" id="amob:HG15A2_12460"/>
<dbReference type="EMBL" id="CP036263">
    <property type="protein sequence ID" value="QDS97976.1"/>
    <property type="molecule type" value="Genomic_DNA"/>
</dbReference>
<dbReference type="InterPro" id="IPR015424">
    <property type="entry name" value="PyrdxlP-dep_Trfase"/>
</dbReference>
<feature type="binding site" evidence="5">
    <location>
        <begin position="112"/>
        <end position="113"/>
    </location>
    <ligand>
        <name>pyridoxal 5'-phosphate</name>
        <dbReference type="ChEBI" id="CHEBI:597326"/>
    </ligand>
</feature>
<dbReference type="InterPro" id="IPR050103">
    <property type="entry name" value="Class-III_PLP-dep_AT"/>
</dbReference>
<keyword evidence="5" id="KW-0055">Arginine biosynthesis</keyword>
<feature type="binding site" evidence="5">
    <location>
        <position position="284"/>
    </location>
    <ligand>
        <name>pyridoxal 5'-phosphate</name>
        <dbReference type="ChEBI" id="CHEBI:597326"/>
    </ligand>
</feature>
<comment type="miscellaneous">
    <text evidence="5">May also have succinyldiaminopimelate aminotransferase activity, thus carrying out the corresponding step in lysine biosynthesis.</text>
</comment>
<dbReference type="GO" id="GO:0030170">
    <property type="term" value="F:pyridoxal phosphate binding"/>
    <property type="evidence" value="ECO:0007669"/>
    <property type="project" value="InterPro"/>
</dbReference>
<feature type="binding site" evidence="5">
    <location>
        <begin position="226"/>
        <end position="229"/>
    </location>
    <ligand>
        <name>pyridoxal 5'-phosphate</name>
        <dbReference type="ChEBI" id="CHEBI:597326"/>
    </ligand>
</feature>
<evidence type="ECO:0000313" key="6">
    <source>
        <dbReference type="EMBL" id="QDS97976.1"/>
    </source>
</evidence>
<dbReference type="AlphaFoldDB" id="A0A517MSV6"/>
<evidence type="ECO:0000256" key="2">
    <source>
        <dbReference type="ARBA" id="ARBA00022605"/>
    </source>
</evidence>
<keyword evidence="4 5" id="KW-0663">Pyridoxal phosphate</keyword>
<feature type="modified residue" description="N6-(pyridoxal phosphate)lysine" evidence="5">
    <location>
        <position position="255"/>
    </location>
</feature>
<evidence type="ECO:0000256" key="1">
    <source>
        <dbReference type="ARBA" id="ARBA00022576"/>
    </source>
</evidence>